<protein>
    <recommendedName>
        <fullName evidence="4">DUF4402 domain-containing protein</fullName>
    </recommendedName>
</protein>
<keyword evidence="1" id="KW-0732">Signal</keyword>
<comment type="caution">
    <text evidence="2">The sequence shown here is derived from an EMBL/GenBank/DDBJ whole genome shotgun (WGS) entry which is preliminary data.</text>
</comment>
<keyword evidence="3" id="KW-1185">Reference proteome</keyword>
<accession>A0ABV7Z998</accession>
<dbReference type="EMBL" id="JBHRZG010000012">
    <property type="protein sequence ID" value="MFC3833599.1"/>
    <property type="molecule type" value="Genomic_DNA"/>
</dbReference>
<gene>
    <name evidence="2" type="ORF">ACFOSB_12085</name>
</gene>
<feature type="signal peptide" evidence="1">
    <location>
        <begin position="1"/>
        <end position="19"/>
    </location>
</feature>
<evidence type="ECO:0008006" key="4">
    <source>
        <dbReference type="Google" id="ProtNLM"/>
    </source>
</evidence>
<evidence type="ECO:0000313" key="3">
    <source>
        <dbReference type="Proteomes" id="UP001595803"/>
    </source>
</evidence>
<dbReference type="RefSeq" id="WP_322474952.1">
    <property type="nucleotide sequence ID" value="NZ_JBHRZG010000012.1"/>
</dbReference>
<reference evidence="3" key="1">
    <citation type="journal article" date="2019" name="Int. J. Syst. Evol. Microbiol.">
        <title>The Global Catalogue of Microorganisms (GCM) 10K type strain sequencing project: providing services to taxonomists for standard genome sequencing and annotation.</title>
        <authorList>
            <consortium name="The Broad Institute Genomics Platform"/>
            <consortium name="The Broad Institute Genome Sequencing Center for Infectious Disease"/>
            <person name="Wu L."/>
            <person name="Ma J."/>
        </authorList>
    </citation>
    <scope>NUCLEOTIDE SEQUENCE [LARGE SCALE GENOMIC DNA]</scope>
    <source>
        <strain evidence="3">CCTCC AB 2017081</strain>
    </source>
</reference>
<organism evidence="2 3">
    <name type="scientific">Deinococcus rufus</name>
    <dbReference type="NCBI Taxonomy" id="2136097"/>
    <lineage>
        <taxon>Bacteria</taxon>
        <taxon>Thermotogati</taxon>
        <taxon>Deinococcota</taxon>
        <taxon>Deinococci</taxon>
        <taxon>Deinococcales</taxon>
        <taxon>Deinococcaceae</taxon>
        <taxon>Deinococcus</taxon>
    </lineage>
</organism>
<name>A0ABV7Z998_9DEIO</name>
<proteinExistence type="predicted"/>
<feature type="chain" id="PRO_5047460252" description="DUF4402 domain-containing protein" evidence="1">
    <location>
        <begin position="20"/>
        <end position="181"/>
    </location>
</feature>
<evidence type="ECO:0000313" key="2">
    <source>
        <dbReference type="EMBL" id="MFC3833599.1"/>
    </source>
</evidence>
<evidence type="ECO:0000256" key="1">
    <source>
        <dbReference type="SAM" id="SignalP"/>
    </source>
</evidence>
<dbReference type="Proteomes" id="UP001595803">
    <property type="component" value="Unassembled WGS sequence"/>
</dbReference>
<sequence>MTARAALLAALIAGTPAGAQGTGTALPGSVLPGMTVPTAVPATSVVLLDGQKLTVSVAFAPGSGDAPYPPAVPFSKTSPAYYPASGDARNIHLSVQSALSSAALVLRAHVVTVPGQPALPLDRIEYSVNGAPFVPSTALQVIGLLPTTGAATFEIVLRLRLEGDEPAGRSQAVLSWSVEAR</sequence>